<dbReference type="AlphaFoldDB" id="A0AAU2GWS2"/>
<organism evidence="2">
    <name type="scientific">Streptomyces sp. NBC_00060</name>
    <dbReference type="NCBI Taxonomy" id="2975636"/>
    <lineage>
        <taxon>Bacteria</taxon>
        <taxon>Bacillati</taxon>
        <taxon>Actinomycetota</taxon>
        <taxon>Actinomycetes</taxon>
        <taxon>Kitasatosporales</taxon>
        <taxon>Streptomycetaceae</taxon>
        <taxon>Streptomyces</taxon>
    </lineage>
</organism>
<feature type="region of interest" description="Disordered" evidence="1">
    <location>
        <begin position="1"/>
        <end position="20"/>
    </location>
</feature>
<feature type="region of interest" description="Disordered" evidence="1">
    <location>
        <begin position="43"/>
        <end position="67"/>
    </location>
</feature>
<name>A0AAU2GWS2_9ACTN</name>
<dbReference type="EMBL" id="CP108253">
    <property type="protein sequence ID" value="WTU40318.1"/>
    <property type="molecule type" value="Genomic_DNA"/>
</dbReference>
<accession>A0AAU2GWS2</accession>
<evidence type="ECO:0000256" key="1">
    <source>
        <dbReference type="SAM" id="MobiDB-lite"/>
    </source>
</evidence>
<protein>
    <submittedName>
        <fullName evidence="2">Uncharacterized protein</fullName>
    </submittedName>
</protein>
<reference evidence="2" key="1">
    <citation type="submission" date="2022-10" db="EMBL/GenBank/DDBJ databases">
        <title>The complete genomes of actinobacterial strains from the NBC collection.</title>
        <authorList>
            <person name="Joergensen T.S."/>
            <person name="Alvarez Arevalo M."/>
            <person name="Sterndorff E.B."/>
            <person name="Faurdal D."/>
            <person name="Vuksanovic O."/>
            <person name="Mourched A.-S."/>
            <person name="Charusanti P."/>
            <person name="Shaw S."/>
            <person name="Blin K."/>
            <person name="Weber T."/>
        </authorList>
    </citation>
    <scope>NUCLEOTIDE SEQUENCE</scope>
    <source>
        <strain evidence="2">NBC_00060</strain>
    </source>
</reference>
<proteinExistence type="predicted"/>
<gene>
    <name evidence="2" type="ORF">OHV25_12380</name>
</gene>
<sequence>MAEAVSAVRERSKKAKAVSYATPSSPEMTVRNATLIHRTACPGVSTSRAAERRGWSAPSDVSVHSHQ</sequence>
<evidence type="ECO:0000313" key="2">
    <source>
        <dbReference type="EMBL" id="WTU40318.1"/>
    </source>
</evidence>